<dbReference type="GO" id="GO:0098505">
    <property type="term" value="F:G-rich strand telomeric DNA binding"/>
    <property type="evidence" value="ECO:0007669"/>
    <property type="project" value="TreeGrafter"/>
</dbReference>
<name>A0A2Z6M2B4_TRISU</name>
<keyword evidence="3" id="KW-0779">Telomere</keyword>
<organism evidence="6 7">
    <name type="scientific">Trifolium subterraneum</name>
    <name type="common">Subterranean clover</name>
    <dbReference type="NCBI Taxonomy" id="3900"/>
    <lineage>
        <taxon>Eukaryota</taxon>
        <taxon>Viridiplantae</taxon>
        <taxon>Streptophyta</taxon>
        <taxon>Embryophyta</taxon>
        <taxon>Tracheophyta</taxon>
        <taxon>Spermatophyta</taxon>
        <taxon>Magnoliopsida</taxon>
        <taxon>eudicotyledons</taxon>
        <taxon>Gunneridae</taxon>
        <taxon>Pentapetalae</taxon>
        <taxon>rosids</taxon>
        <taxon>fabids</taxon>
        <taxon>Fabales</taxon>
        <taxon>Fabaceae</taxon>
        <taxon>Papilionoideae</taxon>
        <taxon>50 kb inversion clade</taxon>
        <taxon>NPAAA clade</taxon>
        <taxon>Hologalegina</taxon>
        <taxon>IRL clade</taxon>
        <taxon>Trifolieae</taxon>
        <taxon>Trifolium</taxon>
    </lineage>
</organism>
<evidence type="ECO:0000256" key="2">
    <source>
        <dbReference type="ARBA" id="ARBA00022454"/>
    </source>
</evidence>
<evidence type="ECO:0000259" key="5">
    <source>
        <dbReference type="SMART" id="SM00976"/>
    </source>
</evidence>
<evidence type="ECO:0000256" key="4">
    <source>
        <dbReference type="ARBA" id="ARBA00023125"/>
    </source>
</evidence>
<dbReference type="OrthoDB" id="2186770at2759"/>
<reference evidence="7" key="1">
    <citation type="journal article" date="2017" name="Front. Plant Sci.">
        <title>Climate Clever Clovers: New Paradigm to Reduce the Environmental Footprint of Ruminants by Breeding Low Methanogenic Forages Utilizing Haplotype Variation.</title>
        <authorList>
            <person name="Kaur P."/>
            <person name="Appels R."/>
            <person name="Bayer P.E."/>
            <person name="Keeble-Gagnere G."/>
            <person name="Wang J."/>
            <person name="Hirakawa H."/>
            <person name="Shirasawa K."/>
            <person name="Vercoe P."/>
            <person name="Stefanova K."/>
            <person name="Durmic Z."/>
            <person name="Nichols P."/>
            <person name="Revell C."/>
            <person name="Isobe S.N."/>
            <person name="Edwards D."/>
            <person name="Erskine W."/>
        </authorList>
    </citation>
    <scope>NUCLEOTIDE SEQUENCE [LARGE SCALE GENOMIC DNA]</scope>
    <source>
        <strain evidence="7">cv. Daliak</strain>
    </source>
</reference>
<dbReference type="AlphaFoldDB" id="A0A2Z6M2B4"/>
<dbReference type="PANTHER" id="PTHR14513:SF0">
    <property type="entry name" value="PROTECTION OF TELOMERES PROTEIN 1"/>
    <property type="match status" value="1"/>
</dbReference>
<evidence type="ECO:0000256" key="3">
    <source>
        <dbReference type="ARBA" id="ARBA00022895"/>
    </source>
</evidence>
<keyword evidence="7" id="KW-1185">Reference proteome</keyword>
<dbReference type="SMART" id="SM00976">
    <property type="entry name" value="Telo_bind"/>
    <property type="match status" value="1"/>
</dbReference>
<dbReference type="PANTHER" id="PTHR14513">
    <property type="entry name" value="PROTECTION OF TELOMERES 1"/>
    <property type="match status" value="1"/>
</dbReference>
<feature type="domain" description="Telomeric single stranded DNA binding POT1/Cdc13" evidence="5">
    <location>
        <begin position="8"/>
        <end position="149"/>
    </location>
</feature>
<dbReference type="EMBL" id="DF973126">
    <property type="protein sequence ID" value="GAU12795.1"/>
    <property type="molecule type" value="Genomic_DNA"/>
</dbReference>
<gene>
    <name evidence="6" type="ORF">TSUD_72810</name>
</gene>
<dbReference type="Proteomes" id="UP000242715">
    <property type="component" value="Unassembled WGS sequence"/>
</dbReference>
<sequence length="279" mass="31267">MPIRRRRLVKLADVGTCVGTSVDIIAVVNDVGLPKTTRGTDLCCTIRLIDQTKYQSGTSINIFIQTPQAFPRFASAGDIILLCNVKICLLPDDNEINATVYRAFSYFALFKGRDAVAFAPYQTYSFDNSTVTLTDVDRKCILDLRDWLTNFQIPQASGDFPMLREIKEGHLNLACKILHCCKAANQWFVYVWDGTDTPPNVINAILKVDSASGLWHGDFTPQSKIRYTPSDDCLITERQRFYHDRMLLKSGNNFIGMIPQSISLSEGFIPITIIGVIVL</sequence>
<dbReference type="Pfam" id="PF02765">
    <property type="entry name" value="POT1"/>
    <property type="match status" value="1"/>
</dbReference>
<dbReference type="SUPFAM" id="SSF50249">
    <property type="entry name" value="Nucleic acid-binding proteins"/>
    <property type="match status" value="1"/>
</dbReference>
<dbReference type="Gene3D" id="2.40.50.140">
    <property type="entry name" value="Nucleic acid-binding proteins"/>
    <property type="match status" value="1"/>
</dbReference>
<dbReference type="InterPro" id="IPR011564">
    <property type="entry name" value="Telomer_end-bd_POT1/Cdc13"/>
</dbReference>
<keyword evidence="4" id="KW-0238">DNA-binding</keyword>
<dbReference type="InterPro" id="IPR028389">
    <property type="entry name" value="POT1"/>
</dbReference>
<dbReference type="GO" id="GO:0000783">
    <property type="term" value="C:nuclear telomere cap complex"/>
    <property type="evidence" value="ECO:0007669"/>
    <property type="project" value="TreeGrafter"/>
</dbReference>
<evidence type="ECO:0000256" key="1">
    <source>
        <dbReference type="ARBA" id="ARBA00004574"/>
    </source>
</evidence>
<proteinExistence type="predicted"/>
<dbReference type="GO" id="GO:0016233">
    <property type="term" value="P:telomere capping"/>
    <property type="evidence" value="ECO:0007669"/>
    <property type="project" value="TreeGrafter"/>
</dbReference>
<dbReference type="GO" id="GO:0010521">
    <property type="term" value="F:telomerase inhibitor activity"/>
    <property type="evidence" value="ECO:0007669"/>
    <property type="project" value="TreeGrafter"/>
</dbReference>
<evidence type="ECO:0000313" key="6">
    <source>
        <dbReference type="EMBL" id="GAU12795.1"/>
    </source>
</evidence>
<protein>
    <recommendedName>
        <fullName evidence="5">Telomeric single stranded DNA binding POT1/Cdc13 domain-containing protein</fullName>
    </recommendedName>
</protein>
<evidence type="ECO:0000313" key="7">
    <source>
        <dbReference type="Proteomes" id="UP000242715"/>
    </source>
</evidence>
<accession>A0A2Z6M2B4</accession>
<dbReference type="GO" id="GO:0032210">
    <property type="term" value="P:regulation of telomere maintenance via telomerase"/>
    <property type="evidence" value="ECO:0007669"/>
    <property type="project" value="TreeGrafter"/>
</dbReference>
<dbReference type="InterPro" id="IPR012340">
    <property type="entry name" value="NA-bd_OB-fold"/>
</dbReference>
<comment type="subcellular location">
    <subcellularLocation>
        <location evidence="1">Chromosome</location>
        <location evidence="1">Telomere</location>
    </subcellularLocation>
</comment>
<keyword evidence="2" id="KW-0158">Chromosome</keyword>